<name>A0ACC7P1Z2_9BACL</name>
<accession>A0ACC7P1Z2</accession>
<reference evidence="1" key="1">
    <citation type="submission" date="2024-12" db="EMBL/GenBank/DDBJ databases">
        <authorList>
            <person name="Wu N."/>
        </authorList>
    </citation>
    <scope>NUCLEOTIDE SEQUENCE</scope>
    <source>
        <strain evidence="1">P15</strain>
    </source>
</reference>
<proteinExistence type="predicted"/>
<evidence type="ECO:0000313" key="1">
    <source>
        <dbReference type="EMBL" id="MFM9329327.1"/>
    </source>
</evidence>
<organism evidence="1 2">
    <name type="scientific">Paenibacillus mesotrionivorans</name>
    <dbReference type="NCBI Taxonomy" id="3160968"/>
    <lineage>
        <taxon>Bacteria</taxon>
        <taxon>Bacillati</taxon>
        <taxon>Bacillota</taxon>
        <taxon>Bacilli</taxon>
        <taxon>Bacillales</taxon>
        <taxon>Paenibacillaceae</taxon>
        <taxon>Paenibacillus</taxon>
    </lineage>
</organism>
<sequence>MEALYPVVNCKAENIKMIMISEAIPQKMQDYFYSGVHATFFQTTQTAFADAGLKIEHPDELLDKGIYLTTAIKCTKKDYLVSAETIKSCSFPLEQEIDLFPNVRVIMCMGDFAIKAVNYIFKRKDGVRVISAGSTYKIRNQEYIHKGIRFYPSYTQTGDSFNIEKSKRTMIAQDIRSALDHVNQFS</sequence>
<keyword evidence="2" id="KW-1185">Reference proteome</keyword>
<gene>
    <name evidence="1" type="ORF">ACI1P1_13615</name>
</gene>
<protein>
    <submittedName>
        <fullName evidence="1">Uracil-DNA glycosylase family protein</fullName>
    </submittedName>
</protein>
<dbReference type="EMBL" id="JBJURJ010000008">
    <property type="protein sequence ID" value="MFM9329327.1"/>
    <property type="molecule type" value="Genomic_DNA"/>
</dbReference>
<evidence type="ECO:0000313" key="2">
    <source>
        <dbReference type="Proteomes" id="UP001631969"/>
    </source>
</evidence>
<comment type="caution">
    <text evidence="1">The sequence shown here is derived from an EMBL/GenBank/DDBJ whole genome shotgun (WGS) entry which is preliminary data.</text>
</comment>
<dbReference type="Proteomes" id="UP001631969">
    <property type="component" value="Unassembled WGS sequence"/>
</dbReference>